<sequence length="331" mass="36540">MWNFALLATLFVAVYGSGELSILQTPDSLRFSGQQQLDLSSVKNVLATALGFSVPETPRWSGLTVKDPFHFADAIVVMAVPGVASLDSVQGRTYPLATDEPLEDTWTALTWRMEDRYPLLADNLTLNHLSADSRADGEALYGELEKKEAPQVDYLKPSVPVDQAFIDQVTLLDAITTKIAEKGLSNNGVPDIHWFSVPGLHALVDTYGAHSKQVEEAKRLLSSSTLLLSEVFNTAYNDKVVFGLISSDVIHTRRFRRQSPSANDSAPAKPSNKQAKDSTDDNYPVMFNIFLWFGIAFFMALLATSIGIADMDPGRDSIIYRMTSNRMKKDN</sequence>
<gene>
    <name evidence="17" type="ORF">GE061_006970</name>
</gene>
<keyword evidence="18" id="KW-1185">Reference proteome</keyword>
<keyword evidence="11" id="KW-0675">Receptor</keyword>
<dbReference type="Pfam" id="PF07850">
    <property type="entry name" value="Renin_r"/>
    <property type="match status" value="1"/>
</dbReference>
<evidence type="ECO:0000256" key="3">
    <source>
        <dbReference type="ARBA" id="ARBA00004373"/>
    </source>
</evidence>
<evidence type="ECO:0000256" key="14">
    <source>
        <dbReference type="SAM" id="SignalP"/>
    </source>
</evidence>
<dbReference type="OrthoDB" id="7866065at2759"/>
<name>A0A6A4J015_APOLU</name>
<dbReference type="GO" id="GO:0098588">
    <property type="term" value="C:bounding membrane of organelle"/>
    <property type="evidence" value="ECO:0007669"/>
    <property type="project" value="UniProtKB-ARBA"/>
</dbReference>
<evidence type="ECO:0000259" key="15">
    <source>
        <dbReference type="Pfam" id="PF07850"/>
    </source>
</evidence>
<evidence type="ECO:0000256" key="11">
    <source>
        <dbReference type="ARBA" id="ARBA00023170"/>
    </source>
</evidence>
<evidence type="ECO:0000256" key="7">
    <source>
        <dbReference type="ARBA" id="ARBA00022729"/>
    </source>
</evidence>
<feature type="chain" id="PRO_5043355135" description="Renin receptor" evidence="14">
    <location>
        <begin position="17"/>
        <end position="331"/>
    </location>
</feature>
<feature type="signal peptide" evidence="14">
    <location>
        <begin position="1"/>
        <end position="16"/>
    </location>
</feature>
<dbReference type="Proteomes" id="UP000466442">
    <property type="component" value="Unassembled WGS sequence"/>
</dbReference>
<keyword evidence="6 13" id="KW-0812">Transmembrane</keyword>
<evidence type="ECO:0000256" key="1">
    <source>
        <dbReference type="ARBA" id="ARBA00004115"/>
    </source>
</evidence>
<evidence type="ECO:0000256" key="9">
    <source>
        <dbReference type="ARBA" id="ARBA00022989"/>
    </source>
</evidence>
<comment type="subcellular location">
    <subcellularLocation>
        <location evidence="2">Cell membrane</location>
        <topology evidence="2">Single-pass type I membrane protein</topology>
    </subcellularLocation>
    <subcellularLocation>
        <location evidence="1">Endoplasmic reticulum membrane</location>
        <topology evidence="1">Single-pass type I membrane protein</topology>
    </subcellularLocation>
    <subcellularLocation>
        <location evidence="3">Vesicle</location>
    </subcellularLocation>
</comment>
<keyword evidence="4" id="KW-1003">Cell membrane</keyword>
<dbReference type="GO" id="GO:0031982">
    <property type="term" value="C:vesicle"/>
    <property type="evidence" value="ECO:0007669"/>
    <property type="project" value="UniProtKB-SubCell"/>
</dbReference>
<keyword evidence="7 14" id="KW-0732">Signal</keyword>
<evidence type="ECO:0000256" key="12">
    <source>
        <dbReference type="SAM" id="MobiDB-lite"/>
    </source>
</evidence>
<accession>A0A6A4J015</accession>
<keyword evidence="9 13" id="KW-1133">Transmembrane helix</keyword>
<evidence type="ECO:0000256" key="8">
    <source>
        <dbReference type="ARBA" id="ARBA00022824"/>
    </source>
</evidence>
<evidence type="ECO:0000256" key="5">
    <source>
        <dbReference type="ARBA" id="ARBA00022685"/>
    </source>
</evidence>
<dbReference type="InterPro" id="IPR057318">
    <property type="entry name" value="RENR_N"/>
</dbReference>
<dbReference type="Pfam" id="PF25294">
    <property type="entry name" value="RENR_N"/>
    <property type="match status" value="1"/>
</dbReference>
<feature type="transmembrane region" description="Helical" evidence="13">
    <location>
        <begin position="289"/>
        <end position="309"/>
    </location>
</feature>
<proteinExistence type="predicted"/>
<dbReference type="EMBL" id="WIXP02000015">
    <property type="protein sequence ID" value="KAF6198947.1"/>
    <property type="molecule type" value="Genomic_DNA"/>
</dbReference>
<evidence type="ECO:0000313" key="17">
    <source>
        <dbReference type="EMBL" id="KAF6198947.1"/>
    </source>
</evidence>
<protein>
    <recommendedName>
        <fullName evidence="19">Renin receptor</fullName>
    </recommendedName>
</protein>
<evidence type="ECO:0000259" key="16">
    <source>
        <dbReference type="Pfam" id="PF25294"/>
    </source>
</evidence>
<feature type="region of interest" description="Disordered" evidence="12">
    <location>
        <begin position="256"/>
        <end position="278"/>
    </location>
</feature>
<dbReference type="PANTHER" id="PTHR13351">
    <property type="entry name" value="RENIN RECEPTOR"/>
    <property type="match status" value="1"/>
</dbReference>
<feature type="domain" description="Renin receptor N-terminal" evidence="16">
    <location>
        <begin position="17"/>
        <end position="248"/>
    </location>
</feature>
<reference evidence="17" key="1">
    <citation type="journal article" date="2021" name="Mol. Ecol. Resour.">
        <title>Apolygus lucorum genome provides insights into omnivorousness and mesophyll feeding.</title>
        <authorList>
            <person name="Liu Y."/>
            <person name="Liu H."/>
            <person name="Wang H."/>
            <person name="Huang T."/>
            <person name="Liu B."/>
            <person name="Yang B."/>
            <person name="Yin L."/>
            <person name="Li B."/>
            <person name="Zhang Y."/>
            <person name="Zhang S."/>
            <person name="Jiang F."/>
            <person name="Zhang X."/>
            <person name="Ren Y."/>
            <person name="Wang B."/>
            <person name="Wang S."/>
            <person name="Lu Y."/>
            <person name="Wu K."/>
            <person name="Fan W."/>
            <person name="Wang G."/>
        </authorList>
    </citation>
    <scope>NUCLEOTIDE SEQUENCE</scope>
    <source>
        <strain evidence="17">12Hb</strain>
    </source>
</reference>
<evidence type="ECO:0008006" key="19">
    <source>
        <dbReference type="Google" id="ProtNLM"/>
    </source>
</evidence>
<dbReference type="GO" id="GO:0030177">
    <property type="term" value="P:positive regulation of Wnt signaling pathway"/>
    <property type="evidence" value="ECO:0007669"/>
    <property type="project" value="TreeGrafter"/>
</dbReference>
<evidence type="ECO:0000256" key="6">
    <source>
        <dbReference type="ARBA" id="ARBA00022692"/>
    </source>
</evidence>
<keyword evidence="10 13" id="KW-0472">Membrane</keyword>
<comment type="caution">
    <text evidence="17">The sequence shown here is derived from an EMBL/GenBank/DDBJ whole genome shotgun (WGS) entry which is preliminary data.</text>
</comment>
<evidence type="ECO:0000256" key="2">
    <source>
        <dbReference type="ARBA" id="ARBA00004251"/>
    </source>
</evidence>
<dbReference type="GO" id="GO:0038023">
    <property type="term" value="F:signaling receptor activity"/>
    <property type="evidence" value="ECO:0007669"/>
    <property type="project" value="InterPro"/>
</dbReference>
<evidence type="ECO:0000313" key="18">
    <source>
        <dbReference type="Proteomes" id="UP000466442"/>
    </source>
</evidence>
<dbReference type="GO" id="GO:0005789">
    <property type="term" value="C:endoplasmic reticulum membrane"/>
    <property type="evidence" value="ECO:0007669"/>
    <property type="project" value="UniProtKB-SubCell"/>
</dbReference>
<organism evidence="17 18">
    <name type="scientific">Apolygus lucorum</name>
    <name type="common">Small green plant bug</name>
    <name type="synonym">Lygocoris lucorum</name>
    <dbReference type="NCBI Taxonomy" id="248454"/>
    <lineage>
        <taxon>Eukaryota</taxon>
        <taxon>Metazoa</taxon>
        <taxon>Ecdysozoa</taxon>
        <taxon>Arthropoda</taxon>
        <taxon>Hexapoda</taxon>
        <taxon>Insecta</taxon>
        <taxon>Pterygota</taxon>
        <taxon>Neoptera</taxon>
        <taxon>Paraneoptera</taxon>
        <taxon>Hemiptera</taxon>
        <taxon>Heteroptera</taxon>
        <taxon>Panheteroptera</taxon>
        <taxon>Cimicomorpha</taxon>
        <taxon>Miridae</taxon>
        <taxon>Mirini</taxon>
        <taxon>Apolygus</taxon>
    </lineage>
</organism>
<dbReference type="InterPro" id="IPR012493">
    <property type="entry name" value="Renin_rcpt"/>
</dbReference>
<dbReference type="GO" id="GO:0009897">
    <property type="term" value="C:external side of plasma membrane"/>
    <property type="evidence" value="ECO:0007669"/>
    <property type="project" value="TreeGrafter"/>
</dbReference>
<keyword evidence="8" id="KW-0256">Endoplasmic reticulum</keyword>
<feature type="domain" description="Renin receptor-like C-terminal transmembrane spanning segment" evidence="15">
    <location>
        <begin position="264"/>
        <end position="330"/>
    </location>
</feature>
<evidence type="ECO:0000256" key="4">
    <source>
        <dbReference type="ARBA" id="ARBA00022475"/>
    </source>
</evidence>
<dbReference type="AlphaFoldDB" id="A0A6A4J015"/>
<keyword evidence="5" id="KW-0165">Cleavage on pair of basic residues</keyword>
<dbReference type="PANTHER" id="PTHR13351:SF1">
    <property type="entry name" value="RENIN RECEPTOR"/>
    <property type="match status" value="1"/>
</dbReference>
<evidence type="ECO:0000256" key="13">
    <source>
        <dbReference type="SAM" id="Phobius"/>
    </source>
</evidence>
<dbReference type="InterPro" id="IPR056780">
    <property type="entry name" value="Renin_r_C"/>
</dbReference>
<evidence type="ECO:0000256" key="10">
    <source>
        <dbReference type="ARBA" id="ARBA00023136"/>
    </source>
</evidence>